<evidence type="ECO:0000313" key="1">
    <source>
        <dbReference type="EMBL" id="QFY44150.1"/>
    </source>
</evidence>
<dbReference type="KEGG" id="mmob:F6R98_17165"/>
<dbReference type="InParanoid" id="A0A5Q0BK13"/>
<keyword evidence="2" id="KW-1185">Reference proteome</keyword>
<dbReference type="InterPro" id="IPR036782">
    <property type="entry name" value="NE0471-like_N"/>
</dbReference>
<protein>
    <submittedName>
        <fullName evidence="1">DUF2442 domain-containing protein</fullName>
    </submittedName>
</protein>
<evidence type="ECO:0000313" key="2">
    <source>
        <dbReference type="Proteomes" id="UP000325755"/>
    </source>
</evidence>
<dbReference type="EMBL" id="CP044205">
    <property type="protein sequence ID" value="QFY44150.1"/>
    <property type="molecule type" value="Genomic_DNA"/>
</dbReference>
<gene>
    <name evidence="1" type="ORF">F6R98_17165</name>
</gene>
<name>A0A5Q0BK13_9GAMM</name>
<accession>A0A5Q0BK13</accession>
<dbReference type="SUPFAM" id="SSF143880">
    <property type="entry name" value="NE0471 N-terminal domain-like"/>
    <property type="match status" value="1"/>
</dbReference>
<dbReference type="Gene3D" id="3.30.2020.10">
    <property type="entry name" value="NE0471-like N-terminal domain"/>
    <property type="match status" value="1"/>
</dbReference>
<dbReference type="OrthoDB" id="1369138at2"/>
<dbReference type="AlphaFoldDB" id="A0A5Q0BK13"/>
<dbReference type="Proteomes" id="UP000325755">
    <property type="component" value="Chromosome"/>
</dbReference>
<reference evidence="1 2" key="1">
    <citation type="submission" date="2019-09" db="EMBL/GenBank/DDBJ databases">
        <title>Ecophysiology of the spiral-shaped methanotroph Methylospira mobilis as revealed by the complete genome sequence.</title>
        <authorList>
            <person name="Oshkin I.Y."/>
            <person name="Dedysh S.N."/>
            <person name="Miroshnikov K."/>
            <person name="Danilova O.V."/>
            <person name="Hakobyan A."/>
            <person name="Liesack W."/>
        </authorList>
    </citation>
    <scope>NUCLEOTIDE SEQUENCE [LARGE SCALE GENOMIC DNA]</scope>
    <source>
        <strain evidence="1 2">Shm1</strain>
    </source>
</reference>
<organism evidence="1 2">
    <name type="scientific">Candidatus Methylospira mobilis</name>
    <dbReference type="NCBI Taxonomy" id="1808979"/>
    <lineage>
        <taxon>Bacteria</taxon>
        <taxon>Pseudomonadati</taxon>
        <taxon>Pseudomonadota</taxon>
        <taxon>Gammaproteobacteria</taxon>
        <taxon>Methylococcales</taxon>
        <taxon>Methylococcaceae</taxon>
        <taxon>Candidatus Methylospira</taxon>
    </lineage>
</organism>
<proteinExistence type="predicted"/>
<dbReference type="RefSeq" id="WP_153250118.1">
    <property type="nucleotide sequence ID" value="NZ_CP044205.1"/>
</dbReference>
<sequence length="91" mass="10282">MRPAEINIVAAQHVGDYSLLLKFDDKSEQIINFEPLLACSSHPDIRVWLELDKFSAFRIECGDLIWGNHDLSFAAVDLYLMAWSIGARCGL</sequence>